<keyword evidence="3" id="KW-1185">Reference proteome</keyword>
<evidence type="ECO:0008006" key="4">
    <source>
        <dbReference type="Google" id="ProtNLM"/>
    </source>
</evidence>
<evidence type="ECO:0000313" key="3">
    <source>
        <dbReference type="Proteomes" id="UP000198816"/>
    </source>
</evidence>
<proteinExistence type="predicted"/>
<dbReference type="InterPro" id="IPR021218">
    <property type="entry name" value="DUF2784"/>
</dbReference>
<dbReference type="AlphaFoldDB" id="A0A1H2YXU9"/>
<dbReference type="EMBL" id="FNNZ01000014">
    <property type="protein sequence ID" value="SDX09588.1"/>
    <property type="molecule type" value="Genomic_DNA"/>
</dbReference>
<feature type="transmembrane region" description="Helical" evidence="1">
    <location>
        <begin position="97"/>
        <end position="115"/>
    </location>
</feature>
<protein>
    <recommendedName>
        <fullName evidence="4">DUF2784 domain-containing protein</fullName>
    </recommendedName>
</protein>
<keyword evidence="1" id="KW-1133">Transmembrane helix</keyword>
<dbReference type="Proteomes" id="UP000198816">
    <property type="component" value="Unassembled WGS sequence"/>
</dbReference>
<reference evidence="3" key="1">
    <citation type="submission" date="2016-10" db="EMBL/GenBank/DDBJ databases">
        <authorList>
            <person name="Varghese N."/>
            <person name="Submissions S."/>
        </authorList>
    </citation>
    <scope>NUCLEOTIDE SEQUENCE [LARGE SCALE GENOMIC DNA]</scope>
    <source>
        <strain evidence="3">DSM 217</strain>
    </source>
</reference>
<dbReference type="RefSeq" id="WP_093033684.1">
    <property type="nucleotide sequence ID" value="NZ_FNNZ01000014.1"/>
</dbReference>
<gene>
    <name evidence="2" type="ORF">SAMN05421783_11412</name>
</gene>
<organism evidence="2 3">
    <name type="scientific">Thiocapsa roseopersicina</name>
    <dbReference type="NCBI Taxonomy" id="1058"/>
    <lineage>
        <taxon>Bacteria</taxon>
        <taxon>Pseudomonadati</taxon>
        <taxon>Pseudomonadota</taxon>
        <taxon>Gammaproteobacteria</taxon>
        <taxon>Chromatiales</taxon>
        <taxon>Chromatiaceae</taxon>
        <taxon>Thiocapsa</taxon>
    </lineage>
</organism>
<dbReference type="STRING" id="1058.SAMN05421783_11412"/>
<accession>A0A1H2YXU9</accession>
<dbReference type="Pfam" id="PF10861">
    <property type="entry name" value="DUF2784"/>
    <property type="match status" value="1"/>
</dbReference>
<dbReference type="OrthoDB" id="370375at2"/>
<sequence length="126" mass="13894">MNPSLVADSLVLLHAFFIAFVAFGGFLTLRWPAVAYLHLPCLLWGILIVLGGFICPLTPLEIQWRLAAGEGGYSGGFIDHYIMPLIYPPGLTRGTQILLGLALMIGNGLLYGCLWHKRGRRSSRRL</sequence>
<name>A0A1H2YXU9_THIRO</name>
<feature type="transmembrane region" description="Helical" evidence="1">
    <location>
        <begin position="12"/>
        <end position="29"/>
    </location>
</feature>
<feature type="transmembrane region" description="Helical" evidence="1">
    <location>
        <begin position="41"/>
        <end position="60"/>
    </location>
</feature>
<evidence type="ECO:0000256" key="1">
    <source>
        <dbReference type="SAM" id="Phobius"/>
    </source>
</evidence>
<evidence type="ECO:0000313" key="2">
    <source>
        <dbReference type="EMBL" id="SDX09588.1"/>
    </source>
</evidence>
<keyword evidence="1" id="KW-0812">Transmembrane</keyword>
<keyword evidence="1" id="KW-0472">Membrane</keyword>